<dbReference type="RefSeq" id="WP_318243155.1">
    <property type="nucleotide sequence ID" value="NZ_JAMWJA010000011.1"/>
</dbReference>
<feature type="transmembrane region" description="Helical" evidence="1">
    <location>
        <begin position="158"/>
        <end position="184"/>
    </location>
</feature>
<proteinExistence type="predicted"/>
<evidence type="ECO:0000313" key="3">
    <source>
        <dbReference type="EMBL" id="MDW3779664.1"/>
    </source>
</evidence>
<feature type="transmembrane region" description="Helical" evidence="1">
    <location>
        <begin position="107"/>
        <end position="126"/>
    </location>
</feature>
<feature type="transmembrane region" description="Helical" evidence="1">
    <location>
        <begin position="7"/>
        <end position="31"/>
    </location>
</feature>
<feature type="transmembrane region" description="Helical" evidence="1">
    <location>
        <begin position="80"/>
        <end position="101"/>
    </location>
</feature>
<accession>A0AAW9CDJ2</accession>
<keyword evidence="1" id="KW-0472">Membrane</keyword>
<feature type="domain" description="Prepilin type IV endopeptidase peptidase" evidence="2">
    <location>
        <begin position="80"/>
        <end position="182"/>
    </location>
</feature>
<evidence type="ECO:0000313" key="4">
    <source>
        <dbReference type="Proteomes" id="UP001276300"/>
    </source>
</evidence>
<name>A0AAW9CDJ2_KLUCR</name>
<dbReference type="GO" id="GO:0016020">
    <property type="term" value="C:membrane"/>
    <property type="evidence" value="ECO:0007669"/>
    <property type="project" value="InterPro"/>
</dbReference>
<keyword evidence="1" id="KW-0812">Transmembrane</keyword>
<feature type="transmembrane region" description="Helical" evidence="1">
    <location>
        <begin position="51"/>
        <end position="68"/>
    </location>
</feature>
<evidence type="ECO:0000259" key="2">
    <source>
        <dbReference type="Pfam" id="PF01478"/>
    </source>
</evidence>
<dbReference type="InterPro" id="IPR000045">
    <property type="entry name" value="Prepilin_IV_endopep_pep"/>
</dbReference>
<evidence type="ECO:0000256" key="1">
    <source>
        <dbReference type="SAM" id="Phobius"/>
    </source>
</evidence>
<dbReference type="GO" id="GO:0004190">
    <property type="term" value="F:aspartic-type endopeptidase activity"/>
    <property type="evidence" value="ECO:0007669"/>
    <property type="project" value="InterPro"/>
</dbReference>
<organism evidence="3 4">
    <name type="scientific">Kluyvera cryocrescens</name>
    <name type="common">Kluyvera citrophila</name>
    <dbReference type="NCBI Taxonomy" id="580"/>
    <lineage>
        <taxon>Bacteria</taxon>
        <taxon>Pseudomonadati</taxon>
        <taxon>Pseudomonadota</taxon>
        <taxon>Gammaproteobacteria</taxon>
        <taxon>Enterobacterales</taxon>
        <taxon>Enterobacteriaceae</taxon>
        <taxon>Kluyvera</taxon>
    </lineage>
</organism>
<dbReference type="AlphaFoldDB" id="A0AAW9CDJ2"/>
<comment type="caution">
    <text evidence="3">The sequence shown here is derived from an EMBL/GenBank/DDBJ whole genome shotgun (WGS) entry which is preliminary data.</text>
</comment>
<protein>
    <recommendedName>
        <fullName evidence="2">Prepilin type IV endopeptidase peptidase domain-containing protein</fullName>
    </recommendedName>
</protein>
<reference evidence="3" key="1">
    <citation type="journal article" date="2023" name="J Glob Antimicrob Resist">
        <title>Emergence of NDM-1 and KPC-3 carbapenemases in Kluyvera cryocrescens: Investigating genetic heterogeneity and acquisition routes of blaNDM-1 in Enterobacterales species in Portugal.</title>
        <authorList>
            <person name="Loiodice M."/>
            <person name="Ribeiro M."/>
            <person name="Peixe L."/>
            <person name="Novais A."/>
        </authorList>
    </citation>
    <scope>NUCLEOTIDE SEQUENCE</scope>
    <source>
        <strain evidence="3">K629</strain>
    </source>
</reference>
<dbReference type="EMBL" id="JAUEQX010000023">
    <property type="protein sequence ID" value="MDW3779664.1"/>
    <property type="molecule type" value="Genomic_DNA"/>
</dbReference>
<dbReference type="Pfam" id="PF01478">
    <property type="entry name" value="Peptidase_A24"/>
    <property type="match status" value="1"/>
</dbReference>
<dbReference type="Proteomes" id="UP001276300">
    <property type="component" value="Unassembled WGS sequence"/>
</dbReference>
<keyword evidence="1" id="KW-1133">Transmembrane helix</keyword>
<sequence>MRSIITVGLGVEIIIPALLCIWLFGKCLLFRVVYFLENVGIPKEELRKSNSLTAAVWLFTLFCFLAVLSPSQLPEKIWSLFFLSFLLQAGTTDAASGYLPLTFTRRFMLAGLLASGLSAISTEILLNRMLETAGMGLLMITTHKVINRKAEKIGRGDLWLIAAFSAWGGIQYAATIAAGGLVAFTCWHISRNTSEKKEGPLGPWLCVSGGLVLLEKLYNPIWIIAS</sequence>
<gene>
    <name evidence="3" type="ORF">QWU01_22955</name>
</gene>